<dbReference type="Gene3D" id="1.10.510.10">
    <property type="entry name" value="Transferase(Phosphotransferase) domain 1"/>
    <property type="match status" value="1"/>
</dbReference>
<dbReference type="InterPro" id="IPR000719">
    <property type="entry name" value="Prot_kinase_dom"/>
</dbReference>
<dbReference type="Proteomes" id="UP001600888">
    <property type="component" value="Unassembled WGS sequence"/>
</dbReference>
<comment type="caution">
    <text evidence="2">The sequence shown here is derived from an EMBL/GenBank/DDBJ whole genome shotgun (WGS) entry which is preliminary data.</text>
</comment>
<sequence length="169" mass="18629">MGKDGTSLSTEALILQHIRQTKGRGQEHIVQLLKYLHYENVGIAVPQINQFSGFDLTGHIAGDLEMSPVIPINASYPMETVPAYMIGVSSIFDFLRDENAFPANGEKSIRILDFGRAFWVDSPRHLKGACPMAYQPPEVAMYGSKVSNGKIGCVWSQQSDIWAIACIVT</sequence>
<reference evidence="2 3" key="1">
    <citation type="submission" date="2024-03" db="EMBL/GenBank/DDBJ databases">
        <title>A high-quality draft genome sequence of Diaporthe vaccinii, a causative agent of upright dieback and viscid rot disease in cranberry plants.</title>
        <authorList>
            <person name="Sarrasin M."/>
            <person name="Lang B.F."/>
            <person name="Burger G."/>
        </authorList>
    </citation>
    <scope>NUCLEOTIDE SEQUENCE [LARGE SCALE GENOMIC DNA]</scope>
    <source>
        <strain evidence="2 3">IS7</strain>
    </source>
</reference>
<dbReference type="PROSITE" id="PS50011">
    <property type="entry name" value="PROTEIN_KINASE_DOM"/>
    <property type="match status" value="1"/>
</dbReference>
<evidence type="ECO:0000313" key="3">
    <source>
        <dbReference type="Proteomes" id="UP001600888"/>
    </source>
</evidence>
<dbReference type="EMBL" id="JBAWTH010000110">
    <property type="protein sequence ID" value="KAL2276608.1"/>
    <property type="molecule type" value="Genomic_DNA"/>
</dbReference>
<proteinExistence type="predicted"/>
<evidence type="ECO:0000313" key="2">
    <source>
        <dbReference type="EMBL" id="KAL2276608.1"/>
    </source>
</evidence>
<protein>
    <recommendedName>
        <fullName evidence="1">Protein kinase domain-containing protein</fullName>
    </recommendedName>
</protein>
<evidence type="ECO:0000259" key="1">
    <source>
        <dbReference type="PROSITE" id="PS50011"/>
    </source>
</evidence>
<keyword evidence="3" id="KW-1185">Reference proteome</keyword>
<dbReference type="SUPFAM" id="SSF56112">
    <property type="entry name" value="Protein kinase-like (PK-like)"/>
    <property type="match status" value="1"/>
</dbReference>
<name>A0ABR4E2I8_9PEZI</name>
<feature type="domain" description="Protein kinase" evidence="1">
    <location>
        <begin position="1"/>
        <end position="169"/>
    </location>
</feature>
<dbReference type="InterPro" id="IPR011009">
    <property type="entry name" value="Kinase-like_dom_sf"/>
</dbReference>
<gene>
    <name evidence="2" type="ORF">FJTKL_00780</name>
</gene>
<organism evidence="2 3">
    <name type="scientific">Diaporthe vaccinii</name>
    <dbReference type="NCBI Taxonomy" id="105482"/>
    <lineage>
        <taxon>Eukaryota</taxon>
        <taxon>Fungi</taxon>
        <taxon>Dikarya</taxon>
        <taxon>Ascomycota</taxon>
        <taxon>Pezizomycotina</taxon>
        <taxon>Sordariomycetes</taxon>
        <taxon>Sordariomycetidae</taxon>
        <taxon>Diaporthales</taxon>
        <taxon>Diaporthaceae</taxon>
        <taxon>Diaporthe</taxon>
        <taxon>Diaporthe eres species complex</taxon>
    </lineage>
</organism>
<accession>A0ABR4E2I8</accession>